<dbReference type="OrthoDB" id="421448at2759"/>
<dbReference type="PANTHER" id="PTHR11003">
    <property type="entry name" value="POTASSIUM CHANNEL, SUBFAMILY K"/>
    <property type="match status" value="1"/>
</dbReference>
<evidence type="ECO:0000256" key="4">
    <source>
        <dbReference type="ARBA" id="ARBA00022538"/>
    </source>
</evidence>
<organism evidence="15 16">
    <name type="scientific">Trichinella zimbabwensis</name>
    <dbReference type="NCBI Taxonomy" id="268475"/>
    <lineage>
        <taxon>Eukaryota</taxon>
        <taxon>Metazoa</taxon>
        <taxon>Ecdysozoa</taxon>
        <taxon>Nematoda</taxon>
        <taxon>Enoplea</taxon>
        <taxon>Dorylaimia</taxon>
        <taxon>Trichinellida</taxon>
        <taxon>Trichinellidae</taxon>
        <taxon>Trichinella</taxon>
    </lineage>
</organism>
<evidence type="ECO:0000256" key="10">
    <source>
        <dbReference type="ARBA" id="ARBA00023136"/>
    </source>
</evidence>
<feature type="transmembrane region" description="Helical" evidence="13">
    <location>
        <begin position="372"/>
        <end position="395"/>
    </location>
</feature>
<name>A0A0V1GY10_9BILA</name>
<dbReference type="PANTHER" id="PTHR11003:SF334">
    <property type="entry name" value="FI03418P"/>
    <property type="match status" value="1"/>
</dbReference>
<keyword evidence="11 12" id="KW-0407">Ion channel</keyword>
<dbReference type="EMBL" id="JYDP01000200">
    <property type="protein sequence ID" value="KRZ03217.1"/>
    <property type="molecule type" value="Genomic_DNA"/>
</dbReference>
<dbReference type="Gene3D" id="1.10.287.70">
    <property type="match status" value="1"/>
</dbReference>
<evidence type="ECO:0000256" key="12">
    <source>
        <dbReference type="RuleBase" id="RU003857"/>
    </source>
</evidence>
<evidence type="ECO:0000256" key="2">
    <source>
        <dbReference type="ARBA" id="ARBA00006666"/>
    </source>
</evidence>
<evidence type="ECO:0000256" key="1">
    <source>
        <dbReference type="ARBA" id="ARBA00004141"/>
    </source>
</evidence>
<feature type="domain" description="Fibronectin type-III" evidence="14">
    <location>
        <begin position="504"/>
        <end position="599"/>
    </location>
</feature>
<sequence length="606" mass="69970">MPFVENIQTSKMQRIQSIIANALKLASGLLLLHSDRHNRLVMEERPSVDTSQHCQQQDEDDTLILDKTLQIGSHNKTTSTSQWKHYFYLILPHASLIIVSFLYTLIGAFVFMKLEQPHIRHLYNQKMIQMKADKDLLLERLIEMSRAKSSMDEGQTEFRNFVRSIYSMHKWNRWRNTENDRYARIVLQPNEISLNELIHPGQEWNFAAALFFVLTTLTTIGYGDVTPLTKEGRIFCICYCIVGIPLFLVTTANTAKFLSSGVYYLYVRYILIKEKLLKTSGCWWSKRVEYVHNDDRDNEKILLSDLKKIQYVRLSAPAILLIVFGYCILGAALMQQIEPWAFIDSLYFTTISILTVGFGDIVPTAFHSLYIPVVYILFGLVITTMAVDTVGVQYVQRIHQFGRSMTNADYIHLLRRMKMRKFESDEINTLPQTDMMAKIPTDPLSVQVINVTPYSIKLKWDEGLEQRPDEEYILKYRAKGTFSLADHKQKRQYSLSLSDQPESSPQDLAIAEVNQDSILLSWKPPFKNKHLVKAYAIYCTTDVELPYEGWRKILVPPNVFTCTINDINDISNCFFSMCSVYDTYHSPLSKPVSVVLSNTSKITEID</sequence>
<evidence type="ECO:0000256" key="11">
    <source>
        <dbReference type="ARBA" id="ARBA00023303"/>
    </source>
</evidence>
<dbReference type="PRINTS" id="PR01333">
    <property type="entry name" value="2POREKCHANEL"/>
</dbReference>
<evidence type="ECO:0000256" key="9">
    <source>
        <dbReference type="ARBA" id="ARBA00023065"/>
    </source>
</evidence>
<dbReference type="GO" id="GO:0030322">
    <property type="term" value="P:stabilization of membrane potential"/>
    <property type="evidence" value="ECO:0007669"/>
    <property type="project" value="TreeGrafter"/>
</dbReference>
<keyword evidence="16" id="KW-1185">Reference proteome</keyword>
<evidence type="ECO:0000256" key="6">
    <source>
        <dbReference type="ARBA" id="ARBA00022826"/>
    </source>
</evidence>
<gene>
    <name evidence="15" type="primary">twk-7</name>
    <name evidence="15" type="ORF">T11_1244</name>
</gene>
<comment type="subcellular location">
    <subcellularLocation>
        <location evidence="1">Membrane</location>
        <topology evidence="1">Multi-pass membrane protein</topology>
    </subcellularLocation>
</comment>
<dbReference type="SUPFAM" id="SSF49265">
    <property type="entry name" value="Fibronectin type III"/>
    <property type="match status" value="1"/>
</dbReference>
<evidence type="ECO:0000256" key="8">
    <source>
        <dbReference type="ARBA" id="ARBA00022989"/>
    </source>
</evidence>
<dbReference type="GO" id="GO:0015271">
    <property type="term" value="F:outward rectifier potassium channel activity"/>
    <property type="evidence" value="ECO:0007669"/>
    <property type="project" value="TreeGrafter"/>
</dbReference>
<proteinExistence type="inferred from homology"/>
<keyword evidence="5 12" id="KW-0812">Transmembrane</keyword>
<keyword evidence="8 13" id="KW-1133">Transmembrane helix</keyword>
<dbReference type="Proteomes" id="UP000055024">
    <property type="component" value="Unassembled WGS sequence"/>
</dbReference>
<reference evidence="15 16" key="1">
    <citation type="submission" date="2015-01" db="EMBL/GenBank/DDBJ databases">
        <title>Evolution of Trichinella species and genotypes.</title>
        <authorList>
            <person name="Korhonen P.K."/>
            <person name="Edoardo P."/>
            <person name="Giuseppe L.R."/>
            <person name="Gasser R.B."/>
        </authorList>
    </citation>
    <scope>NUCLEOTIDE SEQUENCE [LARGE SCALE GENOMIC DNA]</scope>
    <source>
        <strain evidence="15">ISS1029</strain>
    </source>
</reference>
<dbReference type="InterPro" id="IPR013099">
    <property type="entry name" value="K_chnl_dom"/>
</dbReference>
<evidence type="ECO:0000256" key="5">
    <source>
        <dbReference type="ARBA" id="ARBA00022692"/>
    </source>
</evidence>
<dbReference type="InterPro" id="IPR003961">
    <property type="entry name" value="FN3_dom"/>
</dbReference>
<comment type="similarity">
    <text evidence="2 12">Belongs to the two pore domain potassium channel (TC 1.A.1.8) family.</text>
</comment>
<evidence type="ECO:0000313" key="15">
    <source>
        <dbReference type="EMBL" id="KRZ03217.1"/>
    </source>
</evidence>
<evidence type="ECO:0000256" key="3">
    <source>
        <dbReference type="ARBA" id="ARBA00022448"/>
    </source>
</evidence>
<dbReference type="InterPro" id="IPR003280">
    <property type="entry name" value="2pore_dom_K_chnl"/>
</dbReference>
<evidence type="ECO:0000313" key="16">
    <source>
        <dbReference type="Proteomes" id="UP000055024"/>
    </source>
</evidence>
<feature type="transmembrane region" description="Helical" evidence="13">
    <location>
        <begin position="204"/>
        <end position="222"/>
    </location>
</feature>
<feature type="transmembrane region" description="Helical" evidence="13">
    <location>
        <begin position="234"/>
        <end position="255"/>
    </location>
</feature>
<keyword evidence="7" id="KW-0630">Potassium</keyword>
<dbReference type="Pfam" id="PF07885">
    <property type="entry name" value="Ion_trans_2"/>
    <property type="match status" value="2"/>
</dbReference>
<dbReference type="PROSITE" id="PS50853">
    <property type="entry name" value="FN3"/>
    <property type="match status" value="1"/>
</dbReference>
<feature type="transmembrane region" description="Helical" evidence="13">
    <location>
        <begin position="86"/>
        <end position="112"/>
    </location>
</feature>
<evidence type="ECO:0000259" key="14">
    <source>
        <dbReference type="PROSITE" id="PS50853"/>
    </source>
</evidence>
<keyword evidence="10 13" id="KW-0472">Membrane</keyword>
<dbReference type="Gene3D" id="2.60.40.10">
    <property type="entry name" value="Immunoglobulins"/>
    <property type="match status" value="1"/>
</dbReference>
<keyword evidence="4" id="KW-0633">Potassium transport</keyword>
<dbReference type="InterPro" id="IPR013783">
    <property type="entry name" value="Ig-like_fold"/>
</dbReference>
<protein>
    <submittedName>
        <fullName evidence="15">TWiK family of potassium channels protein 7</fullName>
    </submittedName>
</protein>
<accession>A0A0V1GY10</accession>
<dbReference type="AlphaFoldDB" id="A0A0V1GY10"/>
<feature type="transmembrane region" description="Helical" evidence="13">
    <location>
        <begin position="15"/>
        <end position="32"/>
    </location>
</feature>
<dbReference type="InterPro" id="IPR003092">
    <property type="entry name" value="2pore_dom_K_chnl_TASK"/>
</dbReference>
<feature type="transmembrane region" description="Helical" evidence="13">
    <location>
        <begin position="346"/>
        <end position="366"/>
    </location>
</feature>
<comment type="caution">
    <text evidence="15">The sequence shown here is derived from an EMBL/GenBank/DDBJ whole genome shotgun (WGS) entry which is preliminary data.</text>
</comment>
<dbReference type="PRINTS" id="PR01095">
    <property type="entry name" value="TASKCHANNEL"/>
</dbReference>
<feature type="transmembrane region" description="Helical" evidence="13">
    <location>
        <begin position="314"/>
        <end position="334"/>
    </location>
</feature>
<dbReference type="GO" id="GO:0005886">
    <property type="term" value="C:plasma membrane"/>
    <property type="evidence" value="ECO:0007669"/>
    <property type="project" value="TreeGrafter"/>
</dbReference>
<dbReference type="SUPFAM" id="SSF81324">
    <property type="entry name" value="Voltage-gated potassium channels"/>
    <property type="match status" value="2"/>
</dbReference>
<keyword evidence="3 12" id="KW-0813">Transport</keyword>
<evidence type="ECO:0000256" key="13">
    <source>
        <dbReference type="SAM" id="Phobius"/>
    </source>
</evidence>
<dbReference type="CDD" id="cd00063">
    <property type="entry name" value="FN3"/>
    <property type="match status" value="1"/>
</dbReference>
<keyword evidence="6" id="KW-0631">Potassium channel</keyword>
<dbReference type="GO" id="GO:0022841">
    <property type="term" value="F:potassium ion leak channel activity"/>
    <property type="evidence" value="ECO:0007669"/>
    <property type="project" value="TreeGrafter"/>
</dbReference>
<evidence type="ECO:0000256" key="7">
    <source>
        <dbReference type="ARBA" id="ARBA00022958"/>
    </source>
</evidence>
<dbReference type="InterPro" id="IPR036116">
    <property type="entry name" value="FN3_sf"/>
</dbReference>
<keyword evidence="9 12" id="KW-0406">Ion transport</keyword>